<keyword evidence="1" id="KW-0732">Signal</keyword>
<dbReference type="AlphaFoldDB" id="A0A4R9LVI1"/>
<dbReference type="RefSeq" id="WP_135762157.1">
    <property type="nucleotide sequence ID" value="NZ_RQHW01000082.1"/>
</dbReference>
<accession>A0A4R9LVI1</accession>
<dbReference type="NCBIfam" id="NF047802">
    <property type="entry name" value="LIC11661_lipo"/>
    <property type="match status" value="1"/>
</dbReference>
<feature type="chain" id="PRO_5020500531" description="Lipoprotein" evidence="1">
    <location>
        <begin position="21"/>
        <end position="160"/>
    </location>
</feature>
<comment type="caution">
    <text evidence="2">The sequence shown here is derived from an EMBL/GenBank/DDBJ whole genome shotgun (WGS) entry which is preliminary data.</text>
</comment>
<sequence length="160" mass="16916">MTRFCSYLAAFLFFGGVSCTNYTSSQSMQAPPLLVSVTSNGNSNYTVRVRATNPELIFQGYRLFVGASESAARNPGDLNAGTDCTFQSATLTVLPVQPSEYVFEIDPADTLPSSGVACRFRTAVSSGQFISVRSIGISYTPQNGSSGLRVSGPSNSVSIP</sequence>
<name>A0A4R9LVI1_9LEPT</name>
<evidence type="ECO:0000256" key="1">
    <source>
        <dbReference type="SAM" id="SignalP"/>
    </source>
</evidence>
<evidence type="ECO:0008006" key="4">
    <source>
        <dbReference type="Google" id="ProtNLM"/>
    </source>
</evidence>
<reference evidence="2" key="1">
    <citation type="journal article" date="2019" name="PLoS Negl. Trop. Dis.">
        <title>Revisiting the worldwide diversity of Leptospira species in the environment.</title>
        <authorList>
            <person name="Vincent A.T."/>
            <person name="Schiettekatte O."/>
            <person name="Bourhy P."/>
            <person name="Veyrier F.J."/>
            <person name="Picardeau M."/>
        </authorList>
    </citation>
    <scope>NUCLEOTIDE SEQUENCE [LARGE SCALE GENOMIC DNA]</scope>
    <source>
        <strain evidence="2">201300427</strain>
    </source>
</reference>
<organism evidence="2 3">
    <name type="scientific">Leptospira idonii</name>
    <dbReference type="NCBI Taxonomy" id="1193500"/>
    <lineage>
        <taxon>Bacteria</taxon>
        <taxon>Pseudomonadati</taxon>
        <taxon>Spirochaetota</taxon>
        <taxon>Spirochaetia</taxon>
        <taxon>Leptospirales</taxon>
        <taxon>Leptospiraceae</taxon>
        <taxon>Leptospira</taxon>
    </lineage>
</organism>
<evidence type="ECO:0000313" key="3">
    <source>
        <dbReference type="Proteomes" id="UP000298058"/>
    </source>
</evidence>
<protein>
    <recommendedName>
        <fullName evidence="4">Lipoprotein</fullName>
    </recommendedName>
</protein>
<dbReference type="OrthoDB" id="342876at2"/>
<keyword evidence="3" id="KW-1185">Reference proteome</keyword>
<dbReference type="Proteomes" id="UP000298058">
    <property type="component" value="Unassembled WGS sequence"/>
</dbReference>
<gene>
    <name evidence="2" type="ORF">EHS15_18880</name>
</gene>
<proteinExistence type="predicted"/>
<feature type="signal peptide" evidence="1">
    <location>
        <begin position="1"/>
        <end position="20"/>
    </location>
</feature>
<evidence type="ECO:0000313" key="2">
    <source>
        <dbReference type="EMBL" id="TGN16912.1"/>
    </source>
</evidence>
<dbReference type="EMBL" id="RQHW01000082">
    <property type="protein sequence ID" value="TGN16912.1"/>
    <property type="molecule type" value="Genomic_DNA"/>
</dbReference>
<dbReference type="PROSITE" id="PS51257">
    <property type="entry name" value="PROKAR_LIPOPROTEIN"/>
    <property type="match status" value="1"/>
</dbReference>